<evidence type="ECO:0000313" key="3">
    <source>
        <dbReference type="EMBL" id="CAA9412049.1"/>
    </source>
</evidence>
<dbReference type="SUPFAM" id="SSF54427">
    <property type="entry name" value="NTF2-like"/>
    <property type="match status" value="1"/>
</dbReference>
<dbReference type="Gene3D" id="3.10.450.50">
    <property type="match status" value="1"/>
</dbReference>
<dbReference type="NCBIfam" id="TIGR02246">
    <property type="entry name" value="SgcJ/EcaC family oxidoreductase"/>
    <property type="match status" value="1"/>
</dbReference>
<name>A0A6J4PCE9_9BACT</name>
<sequence length="172" mass="18924">MSQLTMTGQPHAVIDEPASPPARDDEAAIRATIAAWSRALEARDPDGLTANHAADAVLYDVKPPYKLEGVAAIRRTWAACLPYFPASFRSEHRDLRIAVSGDVAFCHGLHHIRPLDEPTHPAGRSWIRVTACYRRIDGRWQVVHEHVSVPFDCATGQVAPIFDPDEASASRV</sequence>
<proteinExistence type="predicted"/>
<dbReference type="AlphaFoldDB" id="A0A6J4PCE9"/>
<dbReference type="EMBL" id="CADCUQ010000529">
    <property type="protein sequence ID" value="CAA9412049.1"/>
    <property type="molecule type" value="Genomic_DNA"/>
</dbReference>
<accession>A0A6J4PCE9</accession>
<gene>
    <name evidence="3" type="ORF">AVDCRST_MAG64-2423</name>
</gene>
<dbReference type="InterPro" id="IPR032710">
    <property type="entry name" value="NTF2-like_dom_sf"/>
</dbReference>
<protein>
    <recommendedName>
        <fullName evidence="2">SnoaL-like domain-containing protein</fullName>
    </recommendedName>
</protein>
<organism evidence="3">
    <name type="scientific">uncultured Phycisphaerae bacterium</name>
    <dbReference type="NCBI Taxonomy" id="904963"/>
    <lineage>
        <taxon>Bacteria</taxon>
        <taxon>Pseudomonadati</taxon>
        <taxon>Planctomycetota</taxon>
        <taxon>Phycisphaerae</taxon>
        <taxon>environmental samples</taxon>
    </lineage>
</organism>
<reference evidence="3" key="1">
    <citation type="submission" date="2020-02" db="EMBL/GenBank/DDBJ databases">
        <authorList>
            <person name="Meier V. D."/>
        </authorList>
    </citation>
    <scope>NUCLEOTIDE SEQUENCE</scope>
    <source>
        <strain evidence="3">AVDCRST_MAG64</strain>
    </source>
</reference>
<evidence type="ECO:0000259" key="2">
    <source>
        <dbReference type="Pfam" id="PF13474"/>
    </source>
</evidence>
<feature type="domain" description="SnoaL-like" evidence="2">
    <location>
        <begin position="29"/>
        <end position="151"/>
    </location>
</feature>
<dbReference type="InterPro" id="IPR011944">
    <property type="entry name" value="Steroid_delta5-4_isomerase"/>
</dbReference>
<dbReference type="InterPro" id="IPR037401">
    <property type="entry name" value="SnoaL-like"/>
</dbReference>
<dbReference type="Pfam" id="PF13474">
    <property type="entry name" value="SnoaL_3"/>
    <property type="match status" value="1"/>
</dbReference>
<feature type="region of interest" description="Disordered" evidence="1">
    <location>
        <begin position="1"/>
        <end position="24"/>
    </location>
</feature>
<evidence type="ECO:0000256" key="1">
    <source>
        <dbReference type="SAM" id="MobiDB-lite"/>
    </source>
</evidence>